<accession>A0A081K746</accession>
<dbReference type="GO" id="GO:0003677">
    <property type="term" value="F:DNA binding"/>
    <property type="evidence" value="ECO:0007669"/>
    <property type="project" value="TreeGrafter"/>
</dbReference>
<dbReference type="PANTHER" id="PTHR18964">
    <property type="entry name" value="ROK (REPRESSOR, ORF, KINASE) FAMILY"/>
    <property type="match status" value="1"/>
</dbReference>
<dbReference type="EMBL" id="JOJP01000001">
    <property type="protein sequence ID" value="KEI69972.1"/>
    <property type="molecule type" value="Genomic_DNA"/>
</dbReference>
<dbReference type="AlphaFoldDB" id="A0A081K746"/>
<dbReference type="Pfam" id="PF00480">
    <property type="entry name" value="ROK"/>
    <property type="match status" value="1"/>
</dbReference>
<dbReference type="SUPFAM" id="SSF46785">
    <property type="entry name" value="Winged helix' DNA-binding domain"/>
    <property type="match status" value="1"/>
</dbReference>
<evidence type="ECO:0008006" key="5">
    <source>
        <dbReference type="Google" id="ProtNLM"/>
    </source>
</evidence>
<organism evidence="3 4">
    <name type="scientific">Endozoicomonas elysicola</name>
    <dbReference type="NCBI Taxonomy" id="305900"/>
    <lineage>
        <taxon>Bacteria</taxon>
        <taxon>Pseudomonadati</taxon>
        <taxon>Pseudomonadota</taxon>
        <taxon>Gammaproteobacteria</taxon>
        <taxon>Oceanospirillales</taxon>
        <taxon>Endozoicomonadaceae</taxon>
        <taxon>Endozoicomonas</taxon>
    </lineage>
</organism>
<dbReference type="STRING" id="305900.GV64_03720"/>
<dbReference type="Pfam" id="PF13412">
    <property type="entry name" value="HTH_24"/>
    <property type="match status" value="1"/>
</dbReference>
<dbReference type="InterPro" id="IPR049874">
    <property type="entry name" value="ROK_cs"/>
</dbReference>
<dbReference type="Gene3D" id="3.30.420.40">
    <property type="match status" value="2"/>
</dbReference>
<dbReference type="PROSITE" id="PS01125">
    <property type="entry name" value="ROK"/>
    <property type="match status" value="1"/>
</dbReference>
<dbReference type="InterPro" id="IPR036388">
    <property type="entry name" value="WH-like_DNA-bd_sf"/>
</dbReference>
<dbReference type="RefSeq" id="WP_020584534.1">
    <property type="nucleotide sequence ID" value="NZ_JOJP01000001.1"/>
</dbReference>
<evidence type="ECO:0000313" key="3">
    <source>
        <dbReference type="EMBL" id="KEI69972.1"/>
    </source>
</evidence>
<keyword evidence="2" id="KW-0119">Carbohydrate metabolism</keyword>
<dbReference type="GO" id="GO:0006355">
    <property type="term" value="P:regulation of DNA-templated transcription"/>
    <property type="evidence" value="ECO:0007669"/>
    <property type="project" value="TreeGrafter"/>
</dbReference>
<evidence type="ECO:0000256" key="1">
    <source>
        <dbReference type="ARBA" id="ARBA00006479"/>
    </source>
</evidence>
<dbReference type="SUPFAM" id="SSF53067">
    <property type="entry name" value="Actin-like ATPase domain"/>
    <property type="match status" value="1"/>
</dbReference>
<protein>
    <recommendedName>
        <fullName evidence="5">Transcriptional regulator</fullName>
    </recommendedName>
</protein>
<dbReference type="PANTHER" id="PTHR18964:SF175">
    <property type="entry name" value="N-ACETYLGLUCOSAMINE REPRESSOR"/>
    <property type="match status" value="1"/>
</dbReference>
<comment type="caution">
    <text evidence="3">The sequence shown here is derived from an EMBL/GenBank/DDBJ whole genome shotgun (WGS) entry which is preliminary data.</text>
</comment>
<name>A0A081K746_9GAMM</name>
<sequence>MTTVIANLDFVKERNISAVYKAIVDHGSISRIQIARQCRLAAGSVTRITRQLMEAGLIAEQEQQTSERGRRATSLAPRQGKIQILAARAGRTKLHLGLCDLSGKLLAKYSEPIQPLNQVEFTEQLISTLRKFLKAHKKHICCLAGVGITTPGLVNSAKGIITFMPHLSVSNLPLAEQVSEALGIPCFINNFISSMALAEHHFGISRGFQNSLFVSVHNGVGAGMILDGKLYEGSTLAVGEIGHIQIDPLGERCYCGNFGCLETLVCNPAIEKRCHKLLESGVPSTLTKKADITAICNAANDGDQLANDLLKEAAGNLGRAIAMSVNLLRPDRVVLAGEICEASNIIHPVIKHCLKTQTVSVNENLETKVVYSKLYDSPWYGGFTLVRRALLEEGLLLKLIH</sequence>
<evidence type="ECO:0000256" key="2">
    <source>
        <dbReference type="ARBA" id="ARBA00023277"/>
    </source>
</evidence>
<dbReference type="InterPro" id="IPR043129">
    <property type="entry name" value="ATPase_NBD"/>
</dbReference>
<reference evidence="3 4" key="1">
    <citation type="submission" date="2014-06" db="EMBL/GenBank/DDBJ databases">
        <title>Whole Genome Sequences of Three Symbiotic Endozoicomonas Bacteria.</title>
        <authorList>
            <person name="Neave M.J."/>
            <person name="Apprill A."/>
            <person name="Voolstra C.R."/>
        </authorList>
    </citation>
    <scope>NUCLEOTIDE SEQUENCE [LARGE SCALE GENOMIC DNA]</scope>
    <source>
        <strain evidence="3 4">DSM 22380</strain>
    </source>
</reference>
<proteinExistence type="inferred from homology"/>
<dbReference type="Gene3D" id="1.10.10.10">
    <property type="entry name" value="Winged helix-like DNA-binding domain superfamily/Winged helix DNA-binding domain"/>
    <property type="match status" value="1"/>
</dbReference>
<comment type="similarity">
    <text evidence="1">Belongs to the ROK (NagC/XylR) family.</text>
</comment>
<gene>
    <name evidence="3" type="ORF">GV64_03720</name>
</gene>
<dbReference type="InterPro" id="IPR000600">
    <property type="entry name" value="ROK"/>
</dbReference>
<dbReference type="Proteomes" id="UP000027997">
    <property type="component" value="Unassembled WGS sequence"/>
</dbReference>
<dbReference type="eggNOG" id="COG1940">
    <property type="taxonomic scope" value="Bacteria"/>
</dbReference>
<keyword evidence="4" id="KW-1185">Reference proteome</keyword>
<dbReference type="InterPro" id="IPR036390">
    <property type="entry name" value="WH_DNA-bd_sf"/>
</dbReference>
<evidence type="ECO:0000313" key="4">
    <source>
        <dbReference type="Proteomes" id="UP000027997"/>
    </source>
</evidence>